<dbReference type="NCBIfam" id="TIGR00697">
    <property type="entry name" value="queuosine precursor transporter"/>
    <property type="match status" value="1"/>
</dbReference>
<protein>
    <recommendedName>
        <fullName evidence="1">Queuosine precursor transporter</fullName>
    </recommendedName>
</protein>
<proteinExistence type="predicted"/>
<feature type="non-terminal residue" evidence="3">
    <location>
        <position position="1"/>
    </location>
</feature>
<reference evidence="3" key="1">
    <citation type="submission" date="2020-02" db="EMBL/GenBank/DDBJ databases">
        <authorList>
            <person name="Meier V. D."/>
        </authorList>
    </citation>
    <scope>NUCLEOTIDE SEQUENCE</scope>
    <source>
        <strain evidence="3">AVDCRST_MAG88</strain>
    </source>
</reference>
<dbReference type="PANTHER" id="PTHR34300:SF2">
    <property type="entry name" value="QUEUOSINE PRECURSOR TRANSPORTER-RELATED"/>
    <property type="match status" value="1"/>
</dbReference>
<dbReference type="InterPro" id="IPR003744">
    <property type="entry name" value="YhhQ"/>
</dbReference>
<evidence type="ECO:0000313" key="3">
    <source>
        <dbReference type="EMBL" id="CAA9543039.1"/>
    </source>
</evidence>
<dbReference type="EMBL" id="CADCWM010000053">
    <property type="protein sequence ID" value="CAA9543039.1"/>
    <property type="molecule type" value="Genomic_DNA"/>
</dbReference>
<gene>
    <name evidence="3" type="ORF">AVDCRST_MAG88-177</name>
</gene>
<dbReference type="AlphaFoldDB" id="A0A6J4U888"/>
<evidence type="ECO:0000256" key="2">
    <source>
        <dbReference type="SAM" id="Phobius"/>
    </source>
</evidence>
<feature type="transmembrane region" description="Helical" evidence="2">
    <location>
        <begin position="26"/>
        <end position="45"/>
    </location>
</feature>
<accession>A0A6J4U888</accession>
<organism evidence="3">
    <name type="scientific">uncultured Thermomicrobiales bacterium</name>
    <dbReference type="NCBI Taxonomy" id="1645740"/>
    <lineage>
        <taxon>Bacteria</taxon>
        <taxon>Pseudomonadati</taxon>
        <taxon>Thermomicrobiota</taxon>
        <taxon>Thermomicrobia</taxon>
        <taxon>Thermomicrobiales</taxon>
        <taxon>environmental samples</taxon>
    </lineage>
</organism>
<keyword evidence="2" id="KW-0812">Transmembrane</keyword>
<dbReference type="PANTHER" id="PTHR34300">
    <property type="entry name" value="QUEUOSINE PRECURSOR TRANSPORTER-RELATED"/>
    <property type="match status" value="1"/>
</dbReference>
<dbReference type="Pfam" id="PF02592">
    <property type="entry name" value="Vut_1"/>
    <property type="match status" value="1"/>
</dbReference>
<keyword evidence="2" id="KW-0472">Membrane</keyword>
<sequence length="153" mass="16787">VGLAPPADDWGGQEAYLAILGQVPRFTVAGLVAFWAGEFCNSFVLARLKVRTRGRRLWARTIGSTVVGQAVDTTIFALIAFWGVLPAGLIWDIIRFGFVFKVLYETLATPLTYAIVNWLKRAEGEDYFDEVTDFNPFRLSGLGAASRSGAPAR</sequence>
<evidence type="ECO:0000256" key="1">
    <source>
        <dbReference type="NCBIfam" id="TIGR00697"/>
    </source>
</evidence>
<keyword evidence="2" id="KW-1133">Transmembrane helix</keyword>
<name>A0A6J4U888_9BACT</name>